<keyword evidence="2" id="KW-1185">Reference proteome</keyword>
<dbReference type="EMBL" id="VUJX02000002">
    <property type="protein sequence ID" value="KAL0941363.1"/>
    <property type="molecule type" value="Genomic_DNA"/>
</dbReference>
<sequence length="270" mass="29655">MDALRFTITALFAASIVISAPLTKQLEGNFTEAADRHMRRGELLVVGDGRVVFAASIITADTWDLLLKTMNILPEAPEIDYDWLRAGDEFAEIPSNHSELGPSKRDCDSNHPIIIDRTLRFVDWDVQMSPVVIGTGSRGMDITISKSYSIANQVTVSAGLDVTPIKDRLKLGFGIDFSRTWTTMQGYLIRGTVDAGQTGVVITMPWTNRRYGRTFQGCVGNLRQTGTFMADSHEDGSYEGVTWVSGAITTCVKNQTSIPLSRCHGVGDFL</sequence>
<evidence type="ECO:0000313" key="1">
    <source>
        <dbReference type="EMBL" id="KAL0941363.1"/>
    </source>
</evidence>
<protein>
    <submittedName>
        <fullName evidence="1">Uncharacterized protein</fullName>
    </submittedName>
</protein>
<comment type="caution">
    <text evidence="1">The sequence shown here is derived from an EMBL/GenBank/DDBJ whole genome shotgun (WGS) entry which is preliminary data.</text>
</comment>
<organism evidence="1 2">
    <name type="scientific">Colletotrichum truncatum</name>
    <name type="common">Anthracnose fungus</name>
    <name type="synonym">Colletotrichum capsici</name>
    <dbReference type="NCBI Taxonomy" id="5467"/>
    <lineage>
        <taxon>Eukaryota</taxon>
        <taxon>Fungi</taxon>
        <taxon>Dikarya</taxon>
        <taxon>Ascomycota</taxon>
        <taxon>Pezizomycotina</taxon>
        <taxon>Sordariomycetes</taxon>
        <taxon>Hypocreomycetidae</taxon>
        <taxon>Glomerellales</taxon>
        <taxon>Glomerellaceae</taxon>
        <taxon>Colletotrichum</taxon>
        <taxon>Colletotrichum truncatum species complex</taxon>
    </lineage>
</organism>
<reference evidence="1 2" key="1">
    <citation type="journal article" date="2020" name="Phytopathology">
        <title>Genome Sequence Resources of Colletotrichum truncatum, C. plurivorum, C. musicola, and C. sojae: Four Species Pathogenic to Soybean (Glycine max).</title>
        <authorList>
            <person name="Rogerio F."/>
            <person name="Boufleur T.R."/>
            <person name="Ciampi-Guillardi M."/>
            <person name="Sukno S.A."/>
            <person name="Thon M.R."/>
            <person name="Massola Junior N.S."/>
            <person name="Baroncelli R."/>
        </authorList>
    </citation>
    <scope>NUCLEOTIDE SEQUENCE [LARGE SCALE GENOMIC DNA]</scope>
    <source>
        <strain evidence="1 2">CMES1059</strain>
    </source>
</reference>
<accession>A0ACC3ZB63</accession>
<name>A0ACC3ZB63_COLTU</name>
<dbReference type="Proteomes" id="UP000805649">
    <property type="component" value="Unassembled WGS sequence"/>
</dbReference>
<proteinExistence type="predicted"/>
<evidence type="ECO:0000313" key="2">
    <source>
        <dbReference type="Proteomes" id="UP000805649"/>
    </source>
</evidence>
<gene>
    <name evidence="1" type="ORF">CTRU02_204126</name>
</gene>